<keyword evidence="3" id="KW-1185">Reference proteome</keyword>
<keyword evidence="1" id="KW-0472">Membrane</keyword>
<name>A0A0V0TLI6_9BILA</name>
<protein>
    <submittedName>
        <fullName evidence="2">Uncharacterized protein</fullName>
    </submittedName>
</protein>
<comment type="caution">
    <text evidence="2">The sequence shown here is derived from an EMBL/GenBank/DDBJ whole genome shotgun (WGS) entry which is preliminary data.</text>
</comment>
<gene>
    <name evidence="2" type="ORF">T05_8672</name>
</gene>
<dbReference type="EMBL" id="JYDJ01000218">
    <property type="protein sequence ID" value="KRX39892.1"/>
    <property type="molecule type" value="Genomic_DNA"/>
</dbReference>
<keyword evidence="1" id="KW-0812">Transmembrane</keyword>
<accession>A0A0V0TLI6</accession>
<evidence type="ECO:0000313" key="2">
    <source>
        <dbReference type="EMBL" id="KRX39892.1"/>
    </source>
</evidence>
<dbReference type="AlphaFoldDB" id="A0A0V0TLI6"/>
<reference evidence="2 3" key="1">
    <citation type="submission" date="2015-01" db="EMBL/GenBank/DDBJ databases">
        <title>Evolution of Trichinella species and genotypes.</title>
        <authorList>
            <person name="Korhonen P.K."/>
            <person name="Edoardo P."/>
            <person name="Giuseppe L.R."/>
            <person name="Gasser R.B."/>
        </authorList>
    </citation>
    <scope>NUCLEOTIDE SEQUENCE [LARGE SCALE GENOMIC DNA]</scope>
    <source>
        <strain evidence="2">ISS417</strain>
    </source>
</reference>
<evidence type="ECO:0000313" key="3">
    <source>
        <dbReference type="Proteomes" id="UP000055048"/>
    </source>
</evidence>
<sequence>MENLHNTSPSLSTTDGLVQLTEDGGDQLHALWSIYTVRLEVFTWKSGKIVAKPSATICNPRLHFYRVRLFLLDVITVMEILRSFLLTSERTVKFACDGVRFCAVDVQVDRRSYSTKPLHGRGSPLDRGRFPFPIARGRCSRPADVAAIDETLTNRLWKMSRSPELNWQPLRCSDVGPLTPAPRAGRVRLSFLKRKKRRRQHHYPRHRLNNIQIFPLFLLLLLLCLLILLILPLQDLAPSRCGRRIVVMLWSPSVHLPAAVTDCHDPLDMDGSIICLLISSTGVLDSYIARLVSCVSMEADKSSALIDEKLAANFYTTLTASAIQLVTALGKG</sequence>
<dbReference type="OrthoDB" id="5919924at2759"/>
<proteinExistence type="predicted"/>
<organism evidence="2 3">
    <name type="scientific">Trichinella murrelli</name>
    <dbReference type="NCBI Taxonomy" id="144512"/>
    <lineage>
        <taxon>Eukaryota</taxon>
        <taxon>Metazoa</taxon>
        <taxon>Ecdysozoa</taxon>
        <taxon>Nematoda</taxon>
        <taxon>Enoplea</taxon>
        <taxon>Dorylaimia</taxon>
        <taxon>Trichinellida</taxon>
        <taxon>Trichinellidae</taxon>
        <taxon>Trichinella</taxon>
    </lineage>
</organism>
<dbReference type="Proteomes" id="UP000055048">
    <property type="component" value="Unassembled WGS sequence"/>
</dbReference>
<feature type="transmembrane region" description="Helical" evidence="1">
    <location>
        <begin position="213"/>
        <end position="233"/>
    </location>
</feature>
<evidence type="ECO:0000256" key="1">
    <source>
        <dbReference type="SAM" id="Phobius"/>
    </source>
</evidence>
<keyword evidence="1" id="KW-1133">Transmembrane helix</keyword>